<name>A0A1G1VFC7_9BACT</name>
<sequence length="253" mass="29826">MGLVKPPWTDNDFFENCPFNYCDHFGNRKRLGLLCKICEETKYLDEERMDFSYIEEIVKPNLVKLRYRGSEEAWERVIKERTIEDIAEGPLLLEYYAYSLSRYYAALVRLMIRTLSIVPRGVDLDLMEKALDAFTHAEHCIPAKIRRAYLSRERDKRALVKCFDDKTSALFAYMAAERNSRAFQALANHEPLHTIRERNLRLVKLSLTVCEVIRREFIGENLKYEEFGCEEYDQCFEKYAKNTVKIAKNQSEA</sequence>
<comment type="caution">
    <text evidence="1">The sequence shown here is derived from an EMBL/GenBank/DDBJ whole genome shotgun (WGS) entry which is preliminary data.</text>
</comment>
<dbReference type="Proteomes" id="UP000178659">
    <property type="component" value="Unassembled WGS sequence"/>
</dbReference>
<evidence type="ECO:0000313" key="1">
    <source>
        <dbReference type="EMBL" id="OGY14071.1"/>
    </source>
</evidence>
<proteinExistence type="predicted"/>
<evidence type="ECO:0000313" key="2">
    <source>
        <dbReference type="Proteomes" id="UP000178659"/>
    </source>
</evidence>
<accession>A0A1G1VFC7</accession>
<dbReference type="EMBL" id="MHCC01000003">
    <property type="protein sequence ID" value="OGY14071.1"/>
    <property type="molecule type" value="Genomic_DNA"/>
</dbReference>
<protein>
    <submittedName>
        <fullName evidence="1">Uncharacterized protein</fullName>
    </submittedName>
</protein>
<organism evidence="1 2">
    <name type="scientific">Candidatus Blackburnbacteria bacterium RIFCSPLOWO2_01_FULL_40_20</name>
    <dbReference type="NCBI Taxonomy" id="1797519"/>
    <lineage>
        <taxon>Bacteria</taxon>
        <taxon>Candidatus Blackburniibacteriota</taxon>
    </lineage>
</organism>
<gene>
    <name evidence="1" type="ORF">A3A77_03800</name>
</gene>
<dbReference type="AlphaFoldDB" id="A0A1G1VFC7"/>
<reference evidence="1 2" key="1">
    <citation type="journal article" date="2016" name="Nat. Commun.">
        <title>Thousands of microbial genomes shed light on interconnected biogeochemical processes in an aquifer system.</title>
        <authorList>
            <person name="Anantharaman K."/>
            <person name="Brown C.T."/>
            <person name="Hug L.A."/>
            <person name="Sharon I."/>
            <person name="Castelle C.J."/>
            <person name="Probst A.J."/>
            <person name="Thomas B.C."/>
            <person name="Singh A."/>
            <person name="Wilkins M.J."/>
            <person name="Karaoz U."/>
            <person name="Brodie E.L."/>
            <person name="Williams K.H."/>
            <person name="Hubbard S.S."/>
            <person name="Banfield J.F."/>
        </authorList>
    </citation>
    <scope>NUCLEOTIDE SEQUENCE [LARGE SCALE GENOMIC DNA]</scope>
</reference>